<dbReference type="InterPro" id="IPR025403">
    <property type="entry name" value="TgpA-like_C"/>
</dbReference>
<keyword evidence="1" id="KW-1133">Transmembrane helix</keyword>
<feature type="transmembrane region" description="Helical" evidence="1">
    <location>
        <begin position="12"/>
        <end position="32"/>
    </location>
</feature>
<reference evidence="3 4" key="1">
    <citation type="submission" date="2021-03" db="EMBL/GenBank/DDBJ databases">
        <title>Sequencing the genomes of 1000 actinobacteria strains.</title>
        <authorList>
            <person name="Klenk H.-P."/>
        </authorList>
    </citation>
    <scope>NUCLEOTIDE SEQUENCE [LARGE SCALE GENOMIC DNA]</scope>
    <source>
        <strain evidence="3 4">DSM 24221</strain>
    </source>
</reference>
<dbReference type="RefSeq" id="WP_165132938.1">
    <property type="nucleotide sequence ID" value="NZ_CP049253.1"/>
</dbReference>
<dbReference type="Pfam" id="PF13559">
    <property type="entry name" value="DUF4129"/>
    <property type="match status" value="1"/>
</dbReference>
<proteinExistence type="predicted"/>
<accession>A0ABS4ZKL4</accession>
<feature type="transmembrane region" description="Helical" evidence="1">
    <location>
        <begin position="80"/>
        <end position="104"/>
    </location>
</feature>
<evidence type="ECO:0000313" key="3">
    <source>
        <dbReference type="EMBL" id="MBP2437833.1"/>
    </source>
</evidence>
<keyword evidence="4" id="KW-1185">Reference proteome</keyword>
<name>A0ABS4ZKL4_9MICO</name>
<protein>
    <recommendedName>
        <fullName evidence="2">Protein-glutamine gamma-glutamyltransferase-like C-terminal domain-containing protein</fullName>
    </recommendedName>
</protein>
<keyword evidence="1" id="KW-0812">Transmembrane</keyword>
<dbReference type="EMBL" id="JAGIOL010000001">
    <property type="protein sequence ID" value="MBP2437833.1"/>
    <property type="molecule type" value="Genomic_DNA"/>
</dbReference>
<organism evidence="3 4">
    <name type="scientific">Microbacterium amylolyticum</name>
    <dbReference type="NCBI Taxonomy" id="936337"/>
    <lineage>
        <taxon>Bacteria</taxon>
        <taxon>Bacillati</taxon>
        <taxon>Actinomycetota</taxon>
        <taxon>Actinomycetes</taxon>
        <taxon>Micrococcales</taxon>
        <taxon>Microbacteriaceae</taxon>
        <taxon>Microbacterium</taxon>
    </lineage>
</organism>
<dbReference type="Proteomes" id="UP001519362">
    <property type="component" value="Unassembled WGS sequence"/>
</dbReference>
<keyword evidence="1" id="KW-0472">Membrane</keyword>
<evidence type="ECO:0000313" key="4">
    <source>
        <dbReference type="Proteomes" id="UP001519362"/>
    </source>
</evidence>
<evidence type="ECO:0000256" key="1">
    <source>
        <dbReference type="SAM" id="Phobius"/>
    </source>
</evidence>
<gene>
    <name evidence="3" type="ORF">JOF34_002419</name>
</gene>
<feature type="domain" description="Protein-glutamine gamma-glutamyltransferase-like C-terminal" evidence="2">
    <location>
        <begin position="161"/>
        <end position="230"/>
    </location>
</feature>
<sequence>MATDDDRLTVRRGFGPVLVVGLIFGTVAVASARGGRPEVGDALFHPPTGDEPPEGEVLPAVTMSPSFEYEVTSNEVPSSVMLVLAVLAGLALVVVLFSVARALLRQRPRARQEGIAIDDELTPVVAEARMPVSVPAIRRGIEGALARLDDDRPTSDAIIAAWVGLEESADDAGQSRGISETAGEFTSRILQERPGAEADIRSLLFLYESVRFGGVTASDADRTAARAALERIREAWS</sequence>
<comment type="caution">
    <text evidence="3">The sequence shown here is derived from an EMBL/GenBank/DDBJ whole genome shotgun (WGS) entry which is preliminary data.</text>
</comment>
<evidence type="ECO:0000259" key="2">
    <source>
        <dbReference type="Pfam" id="PF13559"/>
    </source>
</evidence>